<evidence type="ECO:0000256" key="7">
    <source>
        <dbReference type="ARBA" id="ARBA00022723"/>
    </source>
</evidence>
<evidence type="ECO:0000256" key="12">
    <source>
        <dbReference type="ARBA" id="ARBA00031533"/>
    </source>
</evidence>
<sequence>MPYRRVRAAVLCGLLSTLAACTAPESAAPGQSGGGAEAGSAGIGDPYYPNAGNGGYDATGYQVSVRYDPSSGRLRGDTTVTAEATYDLDRFNLDLRGFTVSSVEVDGEAARFSREDGFELVVTPARPLRKGSTFSTRVRYSGTPQGSQDAQLGGDGWQRSPSGGAFVLGEPQSASYWYPVNEHPRDKATFELRASVPKGWSAVSIGRRGEESTTDGWTTTTWKEPDPVASYLTTVVIDRFSFQRGELKDGTPVLNAFAPGSDAMRDEAARVAEIVEFLAGRFGEYPATTAGGIYLGKDIGYSLETQGKPTYTRSADLGTVVHEIAHQWYGNSVSVRSWADICLNECFASYSQWLWAEHKEGDDLDARYRRAVEQLRDNAAFWAPRLYDMGAGHEFEGVYDKGILAVHALRQRIGDKAFDRVLREWPAMHRDGNASWPQFEEYVQRSTGQDLRGFFDAWFRSTERPPRPYLYPS</sequence>
<evidence type="ECO:0000256" key="1">
    <source>
        <dbReference type="ARBA" id="ARBA00000098"/>
    </source>
</evidence>
<evidence type="ECO:0000256" key="10">
    <source>
        <dbReference type="ARBA" id="ARBA00023049"/>
    </source>
</evidence>
<keyword evidence="8" id="KW-0378">Hydrolase</keyword>
<evidence type="ECO:0000259" key="14">
    <source>
        <dbReference type="Pfam" id="PF01433"/>
    </source>
</evidence>
<evidence type="ECO:0000256" key="13">
    <source>
        <dbReference type="SAM" id="SignalP"/>
    </source>
</evidence>
<proteinExistence type="inferred from homology"/>
<evidence type="ECO:0000256" key="5">
    <source>
        <dbReference type="ARBA" id="ARBA00015611"/>
    </source>
</evidence>
<dbReference type="InterPro" id="IPR014782">
    <property type="entry name" value="Peptidase_M1_dom"/>
</dbReference>
<keyword evidence="9" id="KW-0862">Zinc</keyword>
<feature type="domain" description="Aminopeptidase N-like N-terminal" evidence="15">
    <location>
        <begin position="61"/>
        <end position="232"/>
    </location>
</feature>
<evidence type="ECO:0000259" key="15">
    <source>
        <dbReference type="Pfam" id="PF17900"/>
    </source>
</evidence>
<feature type="chain" id="PRO_5038778835" description="Aminopeptidase N" evidence="13">
    <location>
        <begin position="23"/>
        <end position="473"/>
    </location>
</feature>
<name>A0A7X5ULB7_9PSEU</name>
<evidence type="ECO:0000256" key="8">
    <source>
        <dbReference type="ARBA" id="ARBA00022801"/>
    </source>
</evidence>
<comment type="similarity">
    <text evidence="3">Belongs to the peptidase M1 family.</text>
</comment>
<dbReference type="AlphaFoldDB" id="A0A7X5ULB7"/>
<evidence type="ECO:0000313" key="17">
    <source>
        <dbReference type="Proteomes" id="UP000545493"/>
    </source>
</evidence>
<dbReference type="Gene3D" id="2.60.40.1730">
    <property type="entry name" value="tricorn interacting facor f3 domain"/>
    <property type="match status" value="1"/>
</dbReference>
<comment type="cofactor">
    <cofactor evidence="2">
        <name>Zn(2+)</name>
        <dbReference type="ChEBI" id="CHEBI:29105"/>
    </cofactor>
</comment>
<dbReference type="GO" id="GO:0016285">
    <property type="term" value="F:alanyl aminopeptidase activity"/>
    <property type="evidence" value="ECO:0007669"/>
    <property type="project" value="UniProtKB-EC"/>
</dbReference>
<dbReference type="InterPro" id="IPR045357">
    <property type="entry name" value="Aminopeptidase_N-like_N"/>
</dbReference>
<protein>
    <recommendedName>
        <fullName evidence="5">Aminopeptidase N</fullName>
        <ecNumber evidence="4">3.4.11.2</ecNumber>
    </recommendedName>
    <alternativeName>
        <fullName evidence="11">Alanine aminopeptidase</fullName>
    </alternativeName>
    <alternativeName>
        <fullName evidence="12">Lysyl aminopeptidase</fullName>
    </alternativeName>
</protein>
<comment type="catalytic activity">
    <reaction evidence="1">
        <text>Release of an N-terminal amino acid, Xaa-|-Yaa- from a peptide, amide or arylamide. Xaa is preferably Ala, but may be most amino acids including Pro (slow action). When a terminal hydrophobic residue is followed by a prolyl residue, the two may be released as an intact Xaa-Pro dipeptide.</text>
        <dbReference type="EC" id="3.4.11.2"/>
    </reaction>
</comment>
<dbReference type="RefSeq" id="WP_167166004.1">
    <property type="nucleotide sequence ID" value="NZ_JAAOYM010000001.1"/>
</dbReference>
<dbReference type="SUPFAM" id="SSF55486">
    <property type="entry name" value="Metalloproteases ('zincins'), catalytic domain"/>
    <property type="match status" value="1"/>
</dbReference>
<organism evidence="16 17">
    <name type="scientific">Saccharomonospora amisosensis</name>
    <dbReference type="NCBI Taxonomy" id="1128677"/>
    <lineage>
        <taxon>Bacteria</taxon>
        <taxon>Bacillati</taxon>
        <taxon>Actinomycetota</taxon>
        <taxon>Actinomycetes</taxon>
        <taxon>Pseudonocardiales</taxon>
        <taxon>Pseudonocardiaceae</taxon>
        <taxon>Saccharomonospora</taxon>
    </lineage>
</organism>
<evidence type="ECO:0000256" key="4">
    <source>
        <dbReference type="ARBA" id="ARBA00012564"/>
    </source>
</evidence>
<keyword evidence="13" id="KW-0732">Signal</keyword>
<dbReference type="PANTHER" id="PTHR11533:SF297">
    <property type="entry name" value="AMINOPEPTIDASE N"/>
    <property type="match status" value="1"/>
</dbReference>
<dbReference type="CDD" id="cd09603">
    <property type="entry name" value="M1_APN_like"/>
    <property type="match status" value="1"/>
</dbReference>
<keyword evidence="17" id="KW-1185">Reference proteome</keyword>
<dbReference type="GO" id="GO:0006508">
    <property type="term" value="P:proteolysis"/>
    <property type="evidence" value="ECO:0007669"/>
    <property type="project" value="UniProtKB-KW"/>
</dbReference>
<accession>A0A7X5ULB7</accession>
<dbReference type="GO" id="GO:0008270">
    <property type="term" value="F:zinc ion binding"/>
    <property type="evidence" value="ECO:0007669"/>
    <property type="project" value="InterPro"/>
</dbReference>
<keyword evidence="7" id="KW-0479">Metal-binding</keyword>
<dbReference type="PRINTS" id="PR00756">
    <property type="entry name" value="ALADIPTASE"/>
</dbReference>
<dbReference type="GO" id="GO:0008237">
    <property type="term" value="F:metallopeptidase activity"/>
    <property type="evidence" value="ECO:0007669"/>
    <property type="project" value="UniProtKB-KW"/>
</dbReference>
<evidence type="ECO:0000256" key="2">
    <source>
        <dbReference type="ARBA" id="ARBA00001947"/>
    </source>
</evidence>
<feature type="domain" description="Peptidase M1 membrane alanine aminopeptidase" evidence="14">
    <location>
        <begin position="318"/>
        <end position="458"/>
    </location>
</feature>
<dbReference type="Proteomes" id="UP000545493">
    <property type="component" value="Unassembled WGS sequence"/>
</dbReference>
<comment type="caution">
    <text evidence="16">The sequence shown here is derived from an EMBL/GenBank/DDBJ whole genome shotgun (WGS) entry which is preliminary data.</text>
</comment>
<gene>
    <name evidence="16" type="ORF">FHU38_000457</name>
</gene>
<dbReference type="Pfam" id="PF01433">
    <property type="entry name" value="Peptidase_M1"/>
    <property type="match status" value="1"/>
</dbReference>
<dbReference type="Pfam" id="PF17900">
    <property type="entry name" value="Peptidase_M1_N"/>
    <property type="match status" value="1"/>
</dbReference>
<evidence type="ECO:0000256" key="9">
    <source>
        <dbReference type="ARBA" id="ARBA00022833"/>
    </source>
</evidence>
<evidence type="ECO:0000256" key="11">
    <source>
        <dbReference type="ARBA" id="ARBA00029811"/>
    </source>
</evidence>
<reference evidence="16 17" key="1">
    <citation type="submission" date="2020-03" db="EMBL/GenBank/DDBJ databases">
        <title>Sequencing the genomes of 1000 actinobacteria strains.</title>
        <authorList>
            <person name="Klenk H.-P."/>
        </authorList>
    </citation>
    <scope>NUCLEOTIDE SEQUENCE [LARGE SCALE GENOMIC DNA]</scope>
    <source>
        <strain evidence="16 17">DSM 45685</strain>
    </source>
</reference>
<evidence type="ECO:0000256" key="6">
    <source>
        <dbReference type="ARBA" id="ARBA00022670"/>
    </source>
</evidence>
<feature type="signal peptide" evidence="13">
    <location>
        <begin position="1"/>
        <end position="22"/>
    </location>
</feature>
<keyword evidence="16" id="KW-0031">Aminopeptidase</keyword>
<dbReference type="InterPro" id="IPR042097">
    <property type="entry name" value="Aminopeptidase_N-like_N_sf"/>
</dbReference>
<dbReference type="PROSITE" id="PS51257">
    <property type="entry name" value="PROKAR_LIPOPROTEIN"/>
    <property type="match status" value="1"/>
</dbReference>
<dbReference type="InterPro" id="IPR027268">
    <property type="entry name" value="Peptidase_M4/M1_CTD_sf"/>
</dbReference>
<dbReference type="InterPro" id="IPR001930">
    <property type="entry name" value="Peptidase_M1"/>
</dbReference>
<dbReference type="EMBL" id="JAAOYM010000001">
    <property type="protein sequence ID" value="NIJ10113.1"/>
    <property type="molecule type" value="Genomic_DNA"/>
</dbReference>
<dbReference type="InterPro" id="IPR050344">
    <property type="entry name" value="Peptidase_M1_aminopeptidases"/>
</dbReference>
<dbReference type="Gene3D" id="1.10.390.10">
    <property type="entry name" value="Neutral Protease Domain 2"/>
    <property type="match status" value="1"/>
</dbReference>
<evidence type="ECO:0000256" key="3">
    <source>
        <dbReference type="ARBA" id="ARBA00010136"/>
    </source>
</evidence>
<dbReference type="PANTHER" id="PTHR11533">
    <property type="entry name" value="PROTEASE M1 ZINC METALLOPROTEASE"/>
    <property type="match status" value="1"/>
</dbReference>
<keyword evidence="10" id="KW-0482">Metalloprotease</keyword>
<dbReference type="SUPFAM" id="SSF63737">
    <property type="entry name" value="Leukotriene A4 hydrolase N-terminal domain"/>
    <property type="match status" value="1"/>
</dbReference>
<dbReference type="EC" id="3.4.11.2" evidence="4"/>
<keyword evidence="6" id="KW-0645">Protease</keyword>
<evidence type="ECO:0000313" key="16">
    <source>
        <dbReference type="EMBL" id="NIJ10113.1"/>
    </source>
</evidence>